<reference evidence="1 2" key="1">
    <citation type="submission" date="2014-01" db="EMBL/GenBank/DDBJ databases">
        <title>Development of a Comparative Genomic Fingerprinting Assay for High Resolution Genotyping of Arcobacter butzleri.</title>
        <authorList>
            <person name="Webb A.L."/>
            <person name="Inglis G.D."/>
            <person name="Kruczkiewicz P."/>
            <person name="Selinger L.B."/>
            <person name="Taboada E.N."/>
        </authorList>
    </citation>
    <scope>NUCLEOTIDE SEQUENCE [LARGE SCALE GENOMIC DNA]</scope>
    <source>
        <strain evidence="1 2">L348</strain>
    </source>
</reference>
<gene>
    <name evidence="1" type="ORF">AA20_01235</name>
</gene>
<evidence type="ECO:0000313" key="2">
    <source>
        <dbReference type="Proteomes" id="UP000035514"/>
    </source>
</evidence>
<sequence>MAHYKYKKIVTEGPFGTTIGHRSSDENKINTLGDIGEYTYIYTESLVNQPEELVFEEIILDKSELDFLRRNDVYIVGLEATIQAEIKNIVKDYPQFEIDTFATQESEANAYMKDNEAPTPFIDNLCLNRGVEKDVMVAKILANAAALKLATAPIIGQYQKIVSTK</sequence>
<dbReference type="Proteomes" id="UP000035514">
    <property type="component" value="Unassembled WGS sequence"/>
</dbReference>
<evidence type="ECO:0000313" key="1">
    <source>
        <dbReference type="EMBL" id="KLE02156.1"/>
    </source>
</evidence>
<accession>A0A0G9K6T5</accession>
<protein>
    <submittedName>
        <fullName evidence="1">Uncharacterized protein</fullName>
    </submittedName>
</protein>
<comment type="caution">
    <text evidence="1">The sequence shown here is derived from an EMBL/GenBank/DDBJ whole genome shotgun (WGS) entry which is preliminary data.</text>
</comment>
<dbReference type="EMBL" id="JAIQ01000034">
    <property type="protein sequence ID" value="KLE02156.1"/>
    <property type="molecule type" value="Genomic_DNA"/>
</dbReference>
<proteinExistence type="predicted"/>
<organism evidence="1 2">
    <name type="scientific">Aliarcobacter butzleri L348</name>
    <dbReference type="NCBI Taxonomy" id="1447256"/>
    <lineage>
        <taxon>Bacteria</taxon>
        <taxon>Pseudomonadati</taxon>
        <taxon>Campylobacterota</taxon>
        <taxon>Epsilonproteobacteria</taxon>
        <taxon>Campylobacterales</taxon>
        <taxon>Arcobacteraceae</taxon>
        <taxon>Aliarcobacter</taxon>
    </lineage>
</organism>
<dbReference type="RefSeq" id="WP_052943003.1">
    <property type="nucleotide sequence ID" value="NZ_JAIQ01000034.1"/>
</dbReference>
<dbReference type="PATRIC" id="fig|1447256.3.peg.238"/>
<name>A0A0G9K6T5_9BACT</name>
<dbReference type="AlphaFoldDB" id="A0A0G9K6T5"/>